<comment type="caution">
    <text evidence="17">The sequence shown here is derived from an EMBL/GenBank/DDBJ whole genome shotgun (WGS) entry which is preliminary data.</text>
</comment>
<evidence type="ECO:0000256" key="2">
    <source>
        <dbReference type="ARBA" id="ARBA00004123"/>
    </source>
</evidence>
<dbReference type="Gene3D" id="1.10.418.60">
    <property type="entry name" value="Ncd80 complex, Nuf2 subunit"/>
    <property type="match status" value="1"/>
</dbReference>
<keyword evidence="11" id="KW-0539">Nucleus</keyword>
<reference evidence="17 18" key="1">
    <citation type="journal article" date="2020" name="Genome Biol. Evol.">
        <title>A new high-quality draft genome assembly of the Chinese cordyceps Ophiocordyceps sinensis.</title>
        <authorList>
            <person name="Shu R."/>
            <person name="Zhang J."/>
            <person name="Meng Q."/>
            <person name="Zhang H."/>
            <person name="Zhou G."/>
            <person name="Li M."/>
            <person name="Wu P."/>
            <person name="Zhao Y."/>
            <person name="Chen C."/>
            <person name="Qin Q."/>
        </authorList>
    </citation>
    <scope>NUCLEOTIDE SEQUENCE [LARGE SCALE GENOMIC DNA]</scope>
    <source>
        <strain evidence="17 18">IOZ07</strain>
    </source>
</reference>
<dbReference type="GO" id="GO:0005634">
    <property type="term" value="C:nucleus"/>
    <property type="evidence" value="ECO:0007669"/>
    <property type="project" value="UniProtKB-SubCell"/>
</dbReference>
<evidence type="ECO:0000256" key="14">
    <source>
        <dbReference type="SAM" id="MobiDB-lite"/>
    </source>
</evidence>
<keyword evidence="12" id="KW-0131">Cell cycle</keyword>
<dbReference type="AlphaFoldDB" id="A0A8H4PRK6"/>
<dbReference type="GO" id="GO:0045132">
    <property type="term" value="P:meiotic chromosome segregation"/>
    <property type="evidence" value="ECO:0007669"/>
    <property type="project" value="TreeGrafter"/>
</dbReference>
<keyword evidence="7" id="KW-0132">Cell division</keyword>
<dbReference type="GO" id="GO:0051383">
    <property type="term" value="P:kinetochore organization"/>
    <property type="evidence" value="ECO:0007669"/>
    <property type="project" value="TreeGrafter"/>
</dbReference>
<evidence type="ECO:0000313" key="18">
    <source>
        <dbReference type="Proteomes" id="UP000557566"/>
    </source>
</evidence>
<dbReference type="InterPro" id="IPR041112">
    <property type="entry name" value="Nuf2_DHR10-like"/>
</dbReference>
<dbReference type="InterPro" id="IPR038275">
    <property type="entry name" value="Nuf2_N_sf"/>
</dbReference>
<feature type="domain" description="Kinetochore protein Nuf2 N-terminal" evidence="15">
    <location>
        <begin position="65"/>
        <end position="201"/>
    </location>
</feature>
<dbReference type="GO" id="GO:0044877">
    <property type="term" value="F:protein-containing complex binding"/>
    <property type="evidence" value="ECO:0007669"/>
    <property type="project" value="TreeGrafter"/>
</dbReference>
<evidence type="ECO:0000256" key="6">
    <source>
        <dbReference type="ARBA" id="ARBA00022454"/>
    </source>
</evidence>
<sequence length="496" mass="57380">MAPSSAKRTPVAMSYNPRKSYNPQKSFNPRKSILPIPTSQQHQQQHQQQPLQGRGRRKDDDADLMLPDHEIAGCIADIGINFSVADLHKPNPAQVQQIFEWCAELLVNATRKTVEPAMGAAADDVCGNFADIVPVDVRNLMGFYESLRRLLLACGISDICFNDLYKPSYGRLAKIFSYIINFVRFRESQTSLIDEHFNKTESVKALIEKLCADNHDNKPRIERMRRNRKAAEAEVSDKTTRNEHLKGRVNELRRSQEKMATRFEDVKQNRSRLTGLLEQRTVEKLTYKQESAKLGFYTLQDPSALHDNLAEMREKLNNLKAHLDVDDRRVRALRTTIDSIAVVKTHVASCTKMCDEVATEQAKENDEMARSEKQRDALLERGNHARELERAETMLRRPLATWTERIDKLREQSSQKAHEAKEKMHELRAVHKRQTEERTDDSRELEIRRVRIEQTEKKMLDLKEKIENEVHAAQDGYLKMEAHIKLYITEMEQTVV</sequence>
<evidence type="ECO:0000256" key="8">
    <source>
        <dbReference type="ARBA" id="ARBA00022776"/>
    </source>
</evidence>
<feature type="region of interest" description="Disordered" evidence="14">
    <location>
        <begin position="1"/>
        <end position="61"/>
    </location>
</feature>
<evidence type="ECO:0000256" key="12">
    <source>
        <dbReference type="ARBA" id="ARBA00023306"/>
    </source>
</evidence>
<dbReference type="Proteomes" id="UP000557566">
    <property type="component" value="Unassembled WGS sequence"/>
</dbReference>
<dbReference type="GO" id="GO:0031262">
    <property type="term" value="C:Ndc80 complex"/>
    <property type="evidence" value="ECO:0007669"/>
    <property type="project" value="InterPro"/>
</dbReference>
<comment type="similarity">
    <text evidence="4">Belongs to the NUF2 family.</text>
</comment>
<dbReference type="GO" id="GO:0051301">
    <property type="term" value="P:cell division"/>
    <property type="evidence" value="ECO:0007669"/>
    <property type="project" value="UniProtKB-KW"/>
</dbReference>
<keyword evidence="10" id="KW-0175">Coiled coil</keyword>
<comment type="subcellular location">
    <subcellularLocation>
        <location evidence="3">Chromosome</location>
        <location evidence="3">Centromere</location>
        <location evidence="3">Kinetochore</location>
    </subcellularLocation>
    <subcellularLocation>
        <location evidence="2">Nucleus</location>
    </subcellularLocation>
</comment>
<comment type="function">
    <text evidence="1">Acts as a component of the essential kinetochore-associated NDC80 complex, which is required for chromosome segregation and spindle checkpoint activity.</text>
</comment>
<dbReference type="GO" id="GO:0007052">
    <property type="term" value="P:mitotic spindle organization"/>
    <property type="evidence" value="ECO:0007669"/>
    <property type="project" value="TreeGrafter"/>
</dbReference>
<evidence type="ECO:0000256" key="9">
    <source>
        <dbReference type="ARBA" id="ARBA00022838"/>
    </source>
</evidence>
<keyword evidence="8" id="KW-0498">Mitosis</keyword>
<dbReference type="Pfam" id="PF03800">
    <property type="entry name" value="Nuf2"/>
    <property type="match status" value="1"/>
</dbReference>
<evidence type="ECO:0000256" key="5">
    <source>
        <dbReference type="ARBA" id="ARBA00017594"/>
    </source>
</evidence>
<keyword evidence="18" id="KW-1185">Reference proteome</keyword>
<evidence type="ECO:0000256" key="13">
    <source>
        <dbReference type="ARBA" id="ARBA00023328"/>
    </source>
</evidence>
<dbReference type="EMBL" id="JAAVMX010000005">
    <property type="protein sequence ID" value="KAF4509098.1"/>
    <property type="molecule type" value="Genomic_DNA"/>
</dbReference>
<evidence type="ECO:0000256" key="10">
    <source>
        <dbReference type="ARBA" id="ARBA00023054"/>
    </source>
</evidence>
<evidence type="ECO:0000256" key="7">
    <source>
        <dbReference type="ARBA" id="ARBA00022618"/>
    </source>
</evidence>
<dbReference type="OrthoDB" id="8194677at2759"/>
<proteinExistence type="inferred from homology"/>
<evidence type="ECO:0000259" key="16">
    <source>
        <dbReference type="Pfam" id="PF18595"/>
    </source>
</evidence>
<dbReference type="PANTHER" id="PTHR21650:SF2">
    <property type="entry name" value="KINETOCHORE PROTEIN NUF2"/>
    <property type="match status" value="1"/>
</dbReference>
<evidence type="ECO:0000256" key="1">
    <source>
        <dbReference type="ARBA" id="ARBA00002772"/>
    </source>
</evidence>
<keyword evidence="13" id="KW-0137">Centromere</keyword>
<name>A0A8H4PRK6_9HYPO</name>
<dbReference type="InterPro" id="IPR005549">
    <property type="entry name" value="Kinetochore_Nuf2_N"/>
</dbReference>
<feature type="domain" description="Nuf2 DHR10-like" evidence="16">
    <location>
        <begin position="314"/>
        <end position="429"/>
    </location>
</feature>
<evidence type="ECO:0000259" key="15">
    <source>
        <dbReference type="Pfam" id="PF03800"/>
    </source>
</evidence>
<evidence type="ECO:0000256" key="4">
    <source>
        <dbReference type="ARBA" id="ARBA00005498"/>
    </source>
</evidence>
<evidence type="ECO:0000256" key="3">
    <source>
        <dbReference type="ARBA" id="ARBA00004629"/>
    </source>
</evidence>
<organism evidence="17 18">
    <name type="scientific">Ophiocordyceps sinensis</name>
    <dbReference type="NCBI Taxonomy" id="72228"/>
    <lineage>
        <taxon>Eukaryota</taxon>
        <taxon>Fungi</taxon>
        <taxon>Dikarya</taxon>
        <taxon>Ascomycota</taxon>
        <taxon>Pezizomycotina</taxon>
        <taxon>Sordariomycetes</taxon>
        <taxon>Hypocreomycetidae</taxon>
        <taxon>Hypocreales</taxon>
        <taxon>Ophiocordycipitaceae</taxon>
        <taxon>Ophiocordyceps</taxon>
    </lineage>
</organism>
<protein>
    <recommendedName>
        <fullName evidence="5">Probable kinetochore protein NUF2</fullName>
    </recommendedName>
</protein>
<dbReference type="GO" id="GO:0051315">
    <property type="term" value="P:attachment of mitotic spindle microtubules to kinetochore"/>
    <property type="evidence" value="ECO:0007669"/>
    <property type="project" value="TreeGrafter"/>
</dbReference>
<dbReference type="Pfam" id="PF18595">
    <property type="entry name" value="Nuf2_DHR10-like"/>
    <property type="match status" value="1"/>
</dbReference>
<keyword evidence="9" id="KW-0995">Kinetochore</keyword>
<evidence type="ECO:0000313" key="17">
    <source>
        <dbReference type="EMBL" id="KAF4509098.1"/>
    </source>
</evidence>
<dbReference type="PANTHER" id="PTHR21650">
    <property type="entry name" value="MEMBRALIN/KINETOCHORE PROTEIN NUF2"/>
    <property type="match status" value="1"/>
</dbReference>
<feature type="compositionally biased region" description="Low complexity" evidence="14">
    <location>
        <begin position="40"/>
        <end position="49"/>
    </location>
</feature>
<feature type="compositionally biased region" description="Polar residues" evidence="14">
    <location>
        <begin position="17"/>
        <end position="29"/>
    </location>
</feature>
<evidence type="ECO:0000256" key="11">
    <source>
        <dbReference type="ARBA" id="ARBA00023242"/>
    </source>
</evidence>
<feature type="region of interest" description="Disordered" evidence="14">
    <location>
        <begin position="411"/>
        <end position="442"/>
    </location>
</feature>
<accession>A0A8H4PRK6</accession>
<gene>
    <name evidence="17" type="ORF">G6O67_005401</name>
</gene>
<keyword evidence="6" id="KW-0158">Chromosome</keyword>